<evidence type="ECO:0000313" key="1">
    <source>
        <dbReference type="EMBL" id="MFD1325221.1"/>
    </source>
</evidence>
<organism evidence="1 2">
    <name type="scientific">Micromonospora sonneratiae</name>
    <dbReference type="NCBI Taxonomy" id="1184706"/>
    <lineage>
        <taxon>Bacteria</taxon>
        <taxon>Bacillati</taxon>
        <taxon>Actinomycetota</taxon>
        <taxon>Actinomycetes</taxon>
        <taxon>Micromonosporales</taxon>
        <taxon>Micromonosporaceae</taxon>
        <taxon>Micromonospora</taxon>
    </lineage>
</organism>
<reference evidence="2" key="1">
    <citation type="journal article" date="2019" name="Int. J. Syst. Evol. Microbiol.">
        <title>The Global Catalogue of Microorganisms (GCM) 10K type strain sequencing project: providing services to taxonomists for standard genome sequencing and annotation.</title>
        <authorList>
            <consortium name="The Broad Institute Genomics Platform"/>
            <consortium name="The Broad Institute Genome Sequencing Center for Infectious Disease"/>
            <person name="Wu L."/>
            <person name="Ma J."/>
        </authorList>
    </citation>
    <scope>NUCLEOTIDE SEQUENCE [LARGE SCALE GENOMIC DNA]</scope>
    <source>
        <strain evidence="2">JCM 31037</strain>
    </source>
</reference>
<accession>A0ABW3YNS3</accession>
<comment type="caution">
    <text evidence="1">The sequence shown here is derived from an EMBL/GenBank/DDBJ whole genome shotgun (WGS) entry which is preliminary data.</text>
</comment>
<keyword evidence="2" id="KW-1185">Reference proteome</keyword>
<name>A0ABW3YNS3_9ACTN</name>
<dbReference type="InterPro" id="IPR028956">
    <property type="entry name" value="Imm51"/>
</dbReference>
<dbReference type="EMBL" id="JBHTMP010000071">
    <property type="protein sequence ID" value="MFD1325221.1"/>
    <property type="molecule type" value="Genomic_DNA"/>
</dbReference>
<dbReference type="RefSeq" id="WP_377577185.1">
    <property type="nucleotide sequence ID" value="NZ_JBHTMP010000071.1"/>
</dbReference>
<dbReference type="Pfam" id="PF15595">
    <property type="entry name" value="Imm51"/>
    <property type="match status" value="1"/>
</dbReference>
<evidence type="ECO:0000313" key="2">
    <source>
        <dbReference type="Proteomes" id="UP001597260"/>
    </source>
</evidence>
<dbReference type="Proteomes" id="UP001597260">
    <property type="component" value="Unassembled WGS sequence"/>
</dbReference>
<sequence>MTDGTTLTPLKLFEYDHAPGNYCLLLSDNDMVDTAAVFEEHGYEGGGYAWAGVARSAVATHAPELADRVRYDPEAGMFVAYGTDAAALEQLGGLLHQAFHDRDALAALIRAGEPDWFD</sequence>
<protein>
    <submittedName>
        <fullName evidence="1">Immunity 51 family protein</fullName>
    </submittedName>
</protein>
<proteinExistence type="predicted"/>
<gene>
    <name evidence="1" type="ORF">ACFQ4H_29460</name>
</gene>